<dbReference type="RefSeq" id="WP_220203493.1">
    <property type="nucleotide sequence ID" value="NZ_BNJK01000001.1"/>
</dbReference>
<keyword evidence="2" id="KW-1185">Reference proteome</keyword>
<evidence type="ECO:0000313" key="2">
    <source>
        <dbReference type="Proteomes" id="UP000597444"/>
    </source>
</evidence>
<sequence>MCKRLSLEVMRTYLRQRERGDEVAAEQKVLFQAHAEEVEEQICRLKARQRYLHGKVTYWDARMSNDMEAAKQIAAQNKEIAKEL</sequence>
<dbReference type="Gene3D" id="1.10.1660.10">
    <property type="match status" value="1"/>
</dbReference>
<reference evidence="1" key="1">
    <citation type="submission" date="2020-10" db="EMBL/GenBank/DDBJ databases">
        <title>Taxonomic study of unclassified bacteria belonging to the class Ktedonobacteria.</title>
        <authorList>
            <person name="Yabe S."/>
            <person name="Wang C.M."/>
            <person name="Zheng Y."/>
            <person name="Sakai Y."/>
            <person name="Cavaletti L."/>
            <person name="Monciardini P."/>
            <person name="Donadio S."/>
        </authorList>
    </citation>
    <scope>NUCLEOTIDE SEQUENCE</scope>
    <source>
        <strain evidence="1">ID150040</strain>
    </source>
</reference>
<dbReference type="Proteomes" id="UP000597444">
    <property type="component" value="Unassembled WGS sequence"/>
</dbReference>
<dbReference type="AlphaFoldDB" id="A0A8J3N313"/>
<organism evidence="1 2">
    <name type="scientific">Reticulibacter mediterranei</name>
    <dbReference type="NCBI Taxonomy" id="2778369"/>
    <lineage>
        <taxon>Bacteria</taxon>
        <taxon>Bacillati</taxon>
        <taxon>Chloroflexota</taxon>
        <taxon>Ktedonobacteria</taxon>
        <taxon>Ktedonobacterales</taxon>
        <taxon>Reticulibacteraceae</taxon>
        <taxon>Reticulibacter</taxon>
    </lineage>
</organism>
<dbReference type="SUPFAM" id="SSF46955">
    <property type="entry name" value="Putative DNA-binding domain"/>
    <property type="match status" value="1"/>
</dbReference>
<dbReference type="EMBL" id="BNJK01000001">
    <property type="protein sequence ID" value="GHO92672.1"/>
    <property type="molecule type" value="Genomic_DNA"/>
</dbReference>
<accession>A0A8J3N313</accession>
<proteinExistence type="predicted"/>
<name>A0A8J3N313_9CHLR</name>
<gene>
    <name evidence="1" type="ORF">KSF_027200</name>
</gene>
<evidence type="ECO:0000313" key="1">
    <source>
        <dbReference type="EMBL" id="GHO92672.1"/>
    </source>
</evidence>
<protein>
    <submittedName>
        <fullName evidence="1">Uncharacterized protein</fullName>
    </submittedName>
</protein>
<dbReference type="InterPro" id="IPR009061">
    <property type="entry name" value="DNA-bd_dom_put_sf"/>
</dbReference>
<comment type="caution">
    <text evidence="1">The sequence shown here is derived from an EMBL/GenBank/DDBJ whole genome shotgun (WGS) entry which is preliminary data.</text>
</comment>